<dbReference type="InterPro" id="IPR011766">
    <property type="entry name" value="TPP_enzyme_TPP-bd"/>
</dbReference>
<dbReference type="Gene3D" id="3.40.50.970">
    <property type="match status" value="1"/>
</dbReference>
<dbReference type="AlphaFoldDB" id="A0A150IRR4"/>
<dbReference type="PANTHER" id="PTHR42897">
    <property type="entry name" value="PYRUVATE SYNTHASE SUBUNIT PORB"/>
    <property type="match status" value="1"/>
</dbReference>
<dbReference type="Proteomes" id="UP000075578">
    <property type="component" value="Unassembled WGS sequence"/>
</dbReference>
<dbReference type="GO" id="GO:0030976">
    <property type="term" value="F:thiamine pyrophosphate binding"/>
    <property type="evidence" value="ECO:0007669"/>
    <property type="project" value="InterPro"/>
</dbReference>
<evidence type="ECO:0000256" key="1">
    <source>
        <dbReference type="ARBA" id="ARBA00011595"/>
    </source>
</evidence>
<accession>A0A150IRR4</accession>
<name>A0A150IRR4_9EURY</name>
<evidence type="ECO:0000313" key="4">
    <source>
        <dbReference type="EMBL" id="KYC47719.1"/>
    </source>
</evidence>
<keyword evidence="2 4" id="KW-0560">Oxidoreductase</keyword>
<evidence type="ECO:0000313" key="5">
    <source>
        <dbReference type="Proteomes" id="UP000075578"/>
    </source>
</evidence>
<dbReference type="PATRIC" id="fig|1705564.3.peg.1766"/>
<dbReference type="CDD" id="cd03376">
    <property type="entry name" value="TPP_PFOR_porB_like"/>
    <property type="match status" value="1"/>
</dbReference>
<proteinExistence type="predicted"/>
<sequence>MNRAGVPSEEFICSGHSACPGCGALLVLRYALKVLGKNTIVTSPACCFTAVAGMFPDTCMKVPLLYNAFETTAASASGIEAALRIKGKKEDTYVLAFAGDGGTADIGIQAISGAIESGHDIIYVCYDNEAYMNTGIQSSSQTPLGATTTTNPVGKEDGWKVTPKKNMMDIVAAHNVKYAATVNPSYPIDFIKKIEKTKKVKGFSYIHAYAFCPTGWRYPPELGLEIGRLATETGIFPLYEIDNGKYNINYKKKTKDVIEYYKLQGRFKHLSDEFVKDVQNYVNREWQKLLLKEECTNK</sequence>
<dbReference type="GO" id="GO:0006082">
    <property type="term" value="P:organic acid metabolic process"/>
    <property type="evidence" value="ECO:0007669"/>
    <property type="project" value="UniProtKB-ARBA"/>
</dbReference>
<dbReference type="GO" id="GO:0043807">
    <property type="term" value="F:3-methyl-2-oxobutanoate dehydrogenase (ferredoxin) activity"/>
    <property type="evidence" value="ECO:0007669"/>
    <property type="project" value="UniProtKB-EC"/>
</dbReference>
<comment type="caution">
    <text evidence="4">The sequence shown here is derived from an EMBL/GenBank/DDBJ whole genome shotgun (WGS) entry which is preliminary data.</text>
</comment>
<comment type="subunit">
    <text evidence="1">Heterotetramer of one alpha, one beta, one delta and one gamma chain.</text>
</comment>
<dbReference type="SUPFAM" id="SSF52518">
    <property type="entry name" value="Thiamin diphosphate-binding fold (THDP-binding)"/>
    <property type="match status" value="1"/>
</dbReference>
<dbReference type="PANTHER" id="PTHR42897:SF2">
    <property type="entry name" value="PYRUVATE SYNTHASE SUBUNIT PORB"/>
    <property type="match status" value="1"/>
</dbReference>
<dbReference type="InterPro" id="IPR051479">
    <property type="entry name" value="PorB-like"/>
</dbReference>
<reference evidence="4 5" key="1">
    <citation type="journal article" date="2016" name="ISME J.">
        <title>Chasing the elusive Euryarchaeota class WSA2: genomes reveal a uniquely fastidious methyl-reducing methanogen.</title>
        <authorList>
            <person name="Nobu M.K."/>
            <person name="Narihiro T."/>
            <person name="Kuroda K."/>
            <person name="Mei R."/>
            <person name="Liu W.T."/>
        </authorList>
    </citation>
    <scope>NUCLEOTIDE SEQUENCE [LARGE SCALE GENOMIC DNA]</scope>
    <source>
        <strain evidence="4">U1lsi0528_Bin089</strain>
    </source>
</reference>
<feature type="domain" description="Thiamine pyrophosphate enzyme TPP-binding" evidence="3">
    <location>
        <begin position="63"/>
        <end position="207"/>
    </location>
</feature>
<dbReference type="GO" id="GO:0044272">
    <property type="term" value="P:sulfur compound biosynthetic process"/>
    <property type="evidence" value="ECO:0007669"/>
    <property type="project" value="UniProtKB-ARBA"/>
</dbReference>
<dbReference type="EMBL" id="LNGD01000152">
    <property type="protein sequence ID" value="KYC47719.1"/>
    <property type="molecule type" value="Genomic_DNA"/>
</dbReference>
<dbReference type="EC" id="1.2.7.7" evidence="4"/>
<dbReference type="Pfam" id="PF02775">
    <property type="entry name" value="TPP_enzyme_C"/>
    <property type="match status" value="1"/>
</dbReference>
<protein>
    <submittedName>
        <fullName evidence="4">Ketoisovalerate oxidoreductase subunit VorB</fullName>
        <ecNumber evidence="4">1.2.7.7</ecNumber>
    </submittedName>
</protein>
<evidence type="ECO:0000259" key="3">
    <source>
        <dbReference type="Pfam" id="PF02775"/>
    </source>
</evidence>
<dbReference type="InterPro" id="IPR029061">
    <property type="entry name" value="THDP-binding"/>
</dbReference>
<evidence type="ECO:0000256" key="2">
    <source>
        <dbReference type="ARBA" id="ARBA00023002"/>
    </source>
</evidence>
<gene>
    <name evidence="4" type="primary">vorB</name>
    <name evidence="4" type="ORF">AMQ74_01656</name>
</gene>
<organism evidence="4 5">
    <name type="scientific">Candidatus Methanofastidiosum methylothiophilum</name>
    <dbReference type="NCBI Taxonomy" id="1705564"/>
    <lineage>
        <taxon>Archaea</taxon>
        <taxon>Methanobacteriati</taxon>
        <taxon>Methanobacteriota</taxon>
        <taxon>Stenosarchaea group</taxon>
        <taxon>Candidatus Methanofastidiosia</taxon>
        <taxon>Candidatus Methanofastidiosales</taxon>
        <taxon>Candidatus Methanofastidiosaceae</taxon>
        <taxon>Candidatus Methanofastidiosum</taxon>
    </lineage>
</organism>